<protein>
    <submittedName>
        <fullName evidence="1">Uncharacterized protein</fullName>
    </submittedName>
</protein>
<name>X0RGD0_9ZZZZ</name>
<dbReference type="AlphaFoldDB" id="X0RGD0"/>
<accession>X0RGD0</accession>
<proteinExistence type="predicted"/>
<comment type="caution">
    <text evidence="1">The sequence shown here is derived from an EMBL/GenBank/DDBJ whole genome shotgun (WGS) entry which is preliminary data.</text>
</comment>
<evidence type="ECO:0000313" key="1">
    <source>
        <dbReference type="EMBL" id="GAF67833.1"/>
    </source>
</evidence>
<feature type="non-terminal residue" evidence="1">
    <location>
        <position position="1"/>
    </location>
</feature>
<sequence length="59" mass="5937">SNPSEAISLALGQAAVLGSGKTLTVYGSVYHMGTDNLFDGDIYGISESGAAVLSVSEES</sequence>
<organism evidence="1">
    <name type="scientific">marine sediment metagenome</name>
    <dbReference type="NCBI Taxonomy" id="412755"/>
    <lineage>
        <taxon>unclassified sequences</taxon>
        <taxon>metagenomes</taxon>
        <taxon>ecological metagenomes</taxon>
    </lineage>
</organism>
<gene>
    <name evidence="1" type="ORF">S01H1_14649</name>
</gene>
<dbReference type="EMBL" id="BARS01007629">
    <property type="protein sequence ID" value="GAF67833.1"/>
    <property type="molecule type" value="Genomic_DNA"/>
</dbReference>
<reference evidence="1" key="1">
    <citation type="journal article" date="2014" name="Front. Microbiol.">
        <title>High frequency of phylogenetically diverse reductive dehalogenase-homologous genes in deep subseafloor sedimentary metagenomes.</title>
        <authorList>
            <person name="Kawai M."/>
            <person name="Futagami T."/>
            <person name="Toyoda A."/>
            <person name="Takaki Y."/>
            <person name="Nishi S."/>
            <person name="Hori S."/>
            <person name="Arai W."/>
            <person name="Tsubouchi T."/>
            <person name="Morono Y."/>
            <person name="Uchiyama I."/>
            <person name="Ito T."/>
            <person name="Fujiyama A."/>
            <person name="Inagaki F."/>
            <person name="Takami H."/>
        </authorList>
    </citation>
    <scope>NUCLEOTIDE SEQUENCE</scope>
    <source>
        <strain evidence="1">Expedition CK06-06</strain>
    </source>
</reference>